<evidence type="ECO:0000256" key="1">
    <source>
        <dbReference type="SAM" id="Phobius"/>
    </source>
</evidence>
<proteinExistence type="predicted"/>
<protein>
    <submittedName>
        <fullName evidence="3">Helix-hairpin-helix domain-containing protein</fullName>
    </submittedName>
</protein>
<dbReference type="SMART" id="SM00278">
    <property type="entry name" value="HhH1"/>
    <property type="match status" value="2"/>
</dbReference>
<dbReference type="Gene3D" id="1.10.150.310">
    <property type="entry name" value="Tex RuvX-like domain-like"/>
    <property type="match status" value="1"/>
</dbReference>
<feature type="domain" description="Helix-hairpin-helix DNA-binding motif class 1" evidence="2">
    <location>
        <begin position="154"/>
        <end position="173"/>
    </location>
</feature>
<accession>A0ABX8F8U3</accession>
<keyword evidence="1" id="KW-1133">Transmembrane helix</keyword>
<dbReference type="RefSeq" id="WP_214475054.1">
    <property type="nucleotide sequence ID" value="NZ_CP071709.1"/>
</dbReference>
<reference evidence="3 4" key="1">
    <citation type="submission" date="2021-03" db="EMBL/GenBank/DDBJ databases">
        <title>The first data on the complete genome of the tetrodotoxin-producing bacterium.</title>
        <authorList>
            <person name="Melnikova D.I."/>
            <person name="Nijland R."/>
            <person name="Magarlamov T.Y."/>
        </authorList>
    </citation>
    <scope>NUCLEOTIDE SEQUENCE [LARGE SCALE GENOMIC DNA]</scope>
    <source>
        <strain evidence="3 4">1839</strain>
    </source>
</reference>
<feature type="transmembrane region" description="Helical" evidence="1">
    <location>
        <begin position="12"/>
        <end position="30"/>
    </location>
</feature>
<keyword evidence="1" id="KW-0472">Membrane</keyword>
<feature type="domain" description="Helix-hairpin-helix DNA-binding motif class 1" evidence="2">
    <location>
        <begin position="184"/>
        <end position="203"/>
    </location>
</feature>
<dbReference type="Pfam" id="PF12836">
    <property type="entry name" value="HHH_3"/>
    <property type="match status" value="1"/>
</dbReference>
<dbReference type="InterPro" id="IPR010994">
    <property type="entry name" value="RuvA_2-like"/>
</dbReference>
<dbReference type="Gene3D" id="3.10.560.10">
    <property type="entry name" value="Outer membrane lipoprotein wza domain like"/>
    <property type="match status" value="1"/>
</dbReference>
<gene>
    <name evidence="3" type="ORF">J1899_15515</name>
</gene>
<keyword evidence="1" id="KW-0812">Transmembrane</keyword>
<dbReference type="Proteomes" id="UP000679247">
    <property type="component" value="Chromosome"/>
</dbReference>
<dbReference type="PANTHER" id="PTHR21180">
    <property type="entry name" value="ENDONUCLEASE/EXONUCLEASE/PHOSPHATASE FAMILY DOMAIN-CONTAINING PROTEIN 1"/>
    <property type="match status" value="1"/>
</dbReference>
<evidence type="ECO:0000259" key="2">
    <source>
        <dbReference type="SMART" id="SM00278"/>
    </source>
</evidence>
<organism evidence="3 4">
    <name type="scientific">Cytobacillus gottheilii</name>
    <dbReference type="NCBI Taxonomy" id="859144"/>
    <lineage>
        <taxon>Bacteria</taxon>
        <taxon>Bacillati</taxon>
        <taxon>Bacillota</taxon>
        <taxon>Bacilli</taxon>
        <taxon>Bacillales</taxon>
        <taxon>Bacillaceae</taxon>
        <taxon>Cytobacillus</taxon>
    </lineage>
</organism>
<dbReference type="Pfam" id="PF10531">
    <property type="entry name" value="SLBB"/>
    <property type="match status" value="1"/>
</dbReference>
<dbReference type="SUPFAM" id="SSF47781">
    <property type="entry name" value="RuvA domain 2-like"/>
    <property type="match status" value="1"/>
</dbReference>
<dbReference type="InterPro" id="IPR051675">
    <property type="entry name" value="Endo/Exo/Phosphatase_dom_1"/>
</dbReference>
<dbReference type="NCBIfam" id="TIGR00426">
    <property type="entry name" value="competence protein ComEA helix-hairpin-helix repeat region"/>
    <property type="match status" value="1"/>
</dbReference>
<evidence type="ECO:0000313" key="4">
    <source>
        <dbReference type="Proteomes" id="UP000679247"/>
    </source>
</evidence>
<dbReference type="InterPro" id="IPR019554">
    <property type="entry name" value="Soluble_ligand-bd"/>
</dbReference>
<dbReference type="PANTHER" id="PTHR21180:SF32">
    <property type="entry name" value="ENDONUCLEASE_EXONUCLEASE_PHOSPHATASE FAMILY DOMAIN-CONTAINING PROTEIN 1"/>
    <property type="match status" value="1"/>
</dbReference>
<evidence type="ECO:0000313" key="3">
    <source>
        <dbReference type="EMBL" id="QVY60414.1"/>
    </source>
</evidence>
<dbReference type="EMBL" id="CP071709">
    <property type="protein sequence ID" value="QVY60414.1"/>
    <property type="molecule type" value="Genomic_DNA"/>
</dbReference>
<keyword evidence="4" id="KW-1185">Reference proteome</keyword>
<dbReference type="InterPro" id="IPR003583">
    <property type="entry name" value="Hlx-hairpin-Hlx_DNA-bd_motif"/>
</dbReference>
<sequence length="207" mass="22822">MLHFIKEKKLYFMLICLGAGMLILFLFFSGNEGDELTQINEEAVRQQEALPVTEEVIEEPVEEETIILVDVKGSVENPGVYEAEDGDRVVDLIAEAGGLENDADEKMINFAQRVTDEMVLYIPKEGEESAGIELNMSANSNDDETVNLNTADSAELQTLPGIGPAKAEAIIDYRDTNGSFAEKEELKEISGIGDKTYEKLAELIKVN</sequence>
<dbReference type="InterPro" id="IPR004509">
    <property type="entry name" value="Competence_ComEA_HhH"/>
</dbReference>
<name>A0ABX8F8U3_9BACI</name>